<proteinExistence type="predicted"/>
<dbReference type="InterPro" id="IPR047789">
    <property type="entry name" value="CU044_5270-like"/>
</dbReference>
<protein>
    <submittedName>
        <fullName evidence="1">CU044_5270 family protein</fullName>
    </submittedName>
</protein>
<accession>A0ABW4H0I2</accession>
<sequence>AATTAAAVVAGVALTTHDAGRPQIEVEATPHTLSPRGMMLAAASQAELQQQGRYWYTHQRTSFSALALGRTGGYVVEERSEYFQWRGRTRGDGESFYGRDFAGKPQTRADADAWRAAGSPPSWTVRSSGVSRTVRTKSGAWQVDNPDDQGGGTFNIAGVGQFSYQELQEFPTDPGELRKLLCEGLIKLAAGRSGAPRRCDGPKGMLDQVFFVLLDTPVPPKVRAGLIRLVTDYPGVRQLGTVTDPLGRTAVGLAAPFESADGRGKIQLDVFFDQRTGNVLGSRDIQLEPGPDSKKWQVPGRMLDSWVAVDSGWKDTRPTLPD</sequence>
<dbReference type="Proteomes" id="UP001597097">
    <property type="component" value="Unassembled WGS sequence"/>
</dbReference>
<keyword evidence="2" id="KW-1185">Reference proteome</keyword>
<feature type="non-terminal residue" evidence="1">
    <location>
        <position position="1"/>
    </location>
</feature>
<comment type="caution">
    <text evidence="1">The sequence shown here is derived from an EMBL/GenBank/DDBJ whole genome shotgun (WGS) entry which is preliminary data.</text>
</comment>
<dbReference type="RefSeq" id="WP_378625934.1">
    <property type="nucleotide sequence ID" value="NZ_JBHUCM010000078.1"/>
</dbReference>
<dbReference type="EMBL" id="JBHUCM010000078">
    <property type="protein sequence ID" value="MFD1547687.1"/>
    <property type="molecule type" value="Genomic_DNA"/>
</dbReference>
<gene>
    <name evidence="1" type="ORF">ACFSJ0_62400</name>
</gene>
<evidence type="ECO:0000313" key="1">
    <source>
        <dbReference type="EMBL" id="MFD1547687.1"/>
    </source>
</evidence>
<name>A0ABW4H0I2_9ACTN</name>
<dbReference type="NCBIfam" id="NF038083">
    <property type="entry name" value="CU044_5270_fam"/>
    <property type="match status" value="1"/>
</dbReference>
<organism evidence="1 2">
    <name type="scientific">Nonomuraea guangzhouensis</name>
    <dbReference type="NCBI Taxonomy" id="1291555"/>
    <lineage>
        <taxon>Bacteria</taxon>
        <taxon>Bacillati</taxon>
        <taxon>Actinomycetota</taxon>
        <taxon>Actinomycetes</taxon>
        <taxon>Streptosporangiales</taxon>
        <taxon>Streptosporangiaceae</taxon>
        <taxon>Nonomuraea</taxon>
    </lineage>
</organism>
<evidence type="ECO:0000313" key="2">
    <source>
        <dbReference type="Proteomes" id="UP001597097"/>
    </source>
</evidence>
<reference evidence="2" key="1">
    <citation type="journal article" date="2019" name="Int. J. Syst. Evol. Microbiol.">
        <title>The Global Catalogue of Microorganisms (GCM) 10K type strain sequencing project: providing services to taxonomists for standard genome sequencing and annotation.</title>
        <authorList>
            <consortium name="The Broad Institute Genomics Platform"/>
            <consortium name="The Broad Institute Genome Sequencing Center for Infectious Disease"/>
            <person name="Wu L."/>
            <person name="Ma J."/>
        </authorList>
    </citation>
    <scope>NUCLEOTIDE SEQUENCE [LARGE SCALE GENOMIC DNA]</scope>
    <source>
        <strain evidence="2">CGMCC 1.15399</strain>
    </source>
</reference>